<evidence type="ECO:0008006" key="3">
    <source>
        <dbReference type="Google" id="ProtNLM"/>
    </source>
</evidence>
<accession>A0A1T5C754</accession>
<dbReference type="EMBL" id="FUYN01000004">
    <property type="protein sequence ID" value="SKB55193.1"/>
    <property type="molecule type" value="Genomic_DNA"/>
</dbReference>
<evidence type="ECO:0000313" key="1">
    <source>
        <dbReference type="EMBL" id="SKB55193.1"/>
    </source>
</evidence>
<organism evidence="1 2">
    <name type="scientific">Acetoanaerobium noterae</name>
    <dbReference type="NCBI Taxonomy" id="745369"/>
    <lineage>
        <taxon>Bacteria</taxon>
        <taxon>Bacillati</taxon>
        <taxon>Bacillota</taxon>
        <taxon>Clostridia</taxon>
        <taxon>Peptostreptococcales</taxon>
        <taxon>Filifactoraceae</taxon>
        <taxon>Acetoanaerobium</taxon>
    </lineage>
</organism>
<proteinExistence type="predicted"/>
<name>A0A1T5C754_9FIRM</name>
<protein>
    <recommendedName>
        <fullName evidence="3">Zinc-or iron-chelating domain-containing protein</fullName>
    </recommendedName>
</protein>
<sequence length="84" mass="10028">MMYKCDMCGCCCRHIGNSEIYKDLDNGHGVCKYLVGNLCSIYNNRPLLCRIDETYNQIFYKLMDIEMYYNLNKIECEKLKKMEE</sequence>
<gene>
    <name evidence="1" type="ORF">SAMN02745120_2062</name>
</gene>
<reference evidence="2" key="1">
    <citation type="submission" date="2017-02" db="EMBL/GenBank/DDBJ databases">
        <authorList>
            <person name="Varghese N."/>
            <person name="Submissions S."/>
        </authorList>
    </citation>
    <scope>NUCLEOTIDE SEQUENCE [LARGE SCALE GENOMIC DNA]</scope>
    <source>
        <strain evidence="2">ATCC 35199</strain>
    </source>
</reference>
<evidence type="ECO:0000313" key="2">
    <source>
        <dbReference type="Proteomes" id="UP000243406"/>
    </source>
</evidence>
<dbReference type="Proteomes" id="UP000243406">
    <property type="component" value="Unassembled WGS sequence"/>
</dbReference>
<keyword evidence="2" id="KW-1185">Reference proteome</keyword>
<dbReference type="AlphaFoldDB" id="A0A1T5C754"/>